<dbReference type="AlphaFoldDB" id="A0A0V0Y7Y5"/>
<evidence type="ECO:0000313" key="2">
    <source>
        <dbReference type="Proteomes" id="UP000054815"/>
    </source>
</evidence>
<name>A0A0V0Y7Y5_TRIPS</name>
<protein>
    <submittedName>
        <fullName evidence="1">Uncharacterized protein</fullName>
    </submittedName>
</protein>
<accession>A0A0V0Y7Y5</accession>
<dbReference type="EMBL" id="JYDU01000046">
    <property type="protein sequence ID" value="KRX96245.1"/>
    <property type="molecule type" value="Genomic_DNA"/>
</dbReference>
<dbReference type="Proteomes" id="UP000054815">
    <property type="component" value="Unassembled WGS sequence"/>
</dbReference>
<organism evidence="1 2">
    <name type="scientific">Trichinella pseudospiralis</name>
    <name type="common">Parasitic roundworm</name>
    <dbReference type="NCBI Taxonomy" id="6337"/>
    <lineage>
        <taxon>Eukaryota</taxon>
        <taxon>Metazoa</taxon>
        <taxon>Ecdysozoa</taxon>
        <taxon>Nematoda</taxon>
        <taxon>Enoplea</taxon>
        <taxon>Dorylaimia</taxon>
        <taxon>Trichinellida</taxon>
        <taxon>Trichinellidae</taxon>
        <taxon>Trichinella</taxon>
    </lineage>
</organism>
<gene>
    <name evidence="1" type="ORF">T4E_9138</name>
</gene>
<sequence>MLDYHASIQYIENGWAEDRRGISDTISFIKVRAAGGNAAPRLDASLNLQIDLLGVCFVSAHSMWTGEHLFSDHFHD</sequence>
<evidence type="ECO:0000313" key="1">
    <source>
        <dbReference type="EMBL" id="KRX96245.1"/>
    </source>
</evidence>
<reference evidence="1 2" key="1">
    <citation type="submission" date="2015-01" db="EMBL/GenBank/DDBJ databases">
        <title>Evolution of Trichinella species and genotypes.</title>
        <authorList>
            <person name="Korhonen P.K."/>
            <person name="Edoardo P."/>
            <person name="Giuseppe L.R."/>
            <person name="Gasser R.B."/>
        </authorList>
    </citation>
    <scope>NUCLEOTIDE SEQUENCE [LARGE SCALE GENOMIC DNA]</scope>
    <source>
        <strain evidence="1">ISS141</strain>
    </source>
</reference>
<proteinExistence type="predicted"/>
<comment type="caution">
    <text evidence="1">The sequence shown here is derived from an EMBL/GenBank/DDBJ whole genome shotgun (WGS) entry which is preliminary data.</text>
</comment>